<evidence type="ECO:0000259" key="1">
    <source>
        <dbReference type="PROSITE" id="PS50404"/>
    </source>
</evidence>
<organism evidence="2">
    <name type="scientific">Salinispirillum sp. LH 10-3-1</name>
    <dbReference type="NCBI Taxonomy" id="2952525"/>
    <lineage>
        <taxon>Bacteria</taxon>
        <taxon>Pseudomonadati</taxon>
        <taxon>Pseudomonadota</taxon>
        <taxon>Gammaproteobacteria</taxon>
        <taxon>Oceanospirillales</taxon>
        <taxon>Saccharospirillaceae</taxon>
        <taxon>Salinispirillum</taxon>
    </lineage>
</organism>
<dbReference type="Gene3D" id="1.20.1050.10">
    <property type="match status" value="1"/>
</dbReference>
<dbReference type="Pfam" id="PF13417">
    <property type="entry name" value="GST_N_3"/>
    <property type="match status" value="1"/>
</dbReference>
<protein>
    <submittedName>
        <fullName evidence="2">Glutathione S-transferase</fullName>
    </submittedName>
</protein>
<name>A0AB38YBL2_9GAMM</name>
<gene>
    <name evidence="2" type="ORF">NFC81_08160</name>
</gene>
<dbReference type="InterPro" id="IPR036249">
    <property type="entry name" value="Thioredoxin-like_sf"/>
</dbReference>
<dbReference type="SUPFAM" id="SSF52833">
    <property type="entry name" value="Thioredoxin-like"/>
    <property type="match status" value="1"/>
</dbReference>
<sequence length="185" mass="21160">MELFGSYTSPFVRHCRIALLETGLACTFVETDYAESARRSPTKKVPYLHDGDVMLFDSCSILKYLREKAGGSFLADVKQYDRFSMINTALDATVNLFLLEKEGVTPANNDYLKRQQARVESSVAEMNRFVLAQQAPYNDAELRLACYIDWVIFRNRLDLSPYPELTAFVTQAHAYEPFHVTRPPQ</sequence>
<dbReference type="CDD" id="cd00570">
    <property type="entry name" value="GST_N_family"/>
    <property type="match status" value="1"/>
</dbReference>
<dbReference type="AlphaFoldDB" id="A0AB38YBL2"/>
<proteinExistence type="predicted"/>
<dbReference type="InterPro" id="IPR004045">
    <property type="entry name" value="Glutathione_S-Trfase_N"/>
</dbReference>
<dbReference type="EMBL" id="CP101717">
    <property type="protein sequence ID" value="WLD56708.1"/>
    <property type="molecule type" value="Genomic_DNA"/>
</dbReference>
<feature type="domain" description="GST N-terminal" evidence="1">
    <location>
        <begin position="1"/>
        <end position="73"/>
    </location>
</feature>
<dbReference type="PROSITE" id="PS50404">
    <property type="entry name" value="GST_NTER"/>
    <property type="match status" value="1"/>
</dbReference>
<reference evidence="2" key="1">
    <citation type="submission" date="2022-07" db="EMBL/GenBank/DDBJ databases">
        <title>Complete genome sequence of Salinispirillum sp. LH10-3-1 capable of multiple carbohydrate inversion isolated from a soda lake.</title>
        <authorList>
            <person name="Liu J."/>
            <person name="Zhai Y."/>
            <person name="Zhang H."/>
            <person name="Yang H."/>
            <person name="Qu J."/>
            <person name="Li J."/>
        </authorList>
    </citation>
    <scope>NUCLEOTIDE SEQUENCE</scope>
    <source>
        <strain evidence="2">LH 10-3-1</strain>
    </source>
</reference>
<evidence type="ECO:0000313" key="2">
    <source>
        <dbReference type="EMBL" id="WLD56708.1"/>
    </source>
</evidence>
<dbReference type="RefSeq" id="WP_304993992.1">
    <property type="nucleotide sequence ID" value="NZ_CP101717.1"/>
</dbReference>
<accession>A0AB38YBL2</accession>
<dbReference type="Gene3D" id="3.40.30.10">
    <property type="entry name" value="Glutaredoxin"/>
    <property type="match status" value="1"/>
</dbReference>